<evidence type="ECO:0000256" key="1">
    <source>
        <dbReference type="SAM" id="MobiDB-lite"/>
    </source>
</evidence>
<accession>A0A811UH99</accession>
<dbReference type="AlphaFoldDB" id="A0A811UH99"/>
<dbReference type="EMBL" id="CAJHJT010000012">
    <property type="protein sequence ID" value="CAD6998070.1"/>
    <property type="molecule type" value="Genomic_DNA"/>
</dbReference>
<dbReference type="OrthoDB" id="654211at2759"/>
<feature type="compositionally biased region" description="Polar residues" evidence="1">
    <location>
        <begin position="216"/>
        <end position="227"/>
    </location>
</feature>
<organism evidence="2 3">
    <name type="scientific">Ceratitis capitata</name>
    <name type="common">Mediterranean fruit fly</name>
    <name type="synonym">Tephritis capitata</name>
    <dbReference type="NCBI Taxonomy" id="7213"/>
    <lineage>
        <taxon>Eukaryota</taxon>
        <taxon>Metazoa</taxon>
        <taxon>Ecdysozoa</taxon>
        <taxon>Arthropoda</taxon>
        <taxon>Hexapoda</taxon>
        <taxon>Insecta</taxon>
        <taxon>Pterygota</taxon>
        <taxon>Neoptera</taxon>
        <taxon>Endopterygota</taxon>
        <taxon>Diptera</taxon>
        <taxon>Brachycera</taxon>
        <taxon>Muscomorpha</taxon>
        <taxon>Tephritoidea</taxon>
        <taxon>Tephritidae</taxon>
        <taxon>Ceratitis</taxon>
        <taxon>Ceratitis</taxon>
    </lineage>
</organism>
<protein>
    <submittedName>
        <fullName evidence="2">(Mediterranean fruit fly) hypothetical protein</fullName>
    </submittedName>
</protein>
<reference evidence="2" key="1">
    <citation type="submission" date="2020-11" db="EMBL/GenBank/DDBJ databases">
        <authorList>
            <person name="Whitehead M."/>
        </authorList>
    </citation>
    <scope>NUCLEOTIDE SEQUENCE</scope>
    <source>
        <strain evidence="2">EGII</strain>
    </source>
</reference>
<evidence type="ECO:0000313" key="2">
    <source>
        <dbReference type="EMBL" id="CAD6998070.1"/>
    </source>
</evidence>
<evidence type="ECO:0000313" key="3">
    <source>
        <dbReference type="Proteomes" id="UP000606786"/>
    </source>
</evidence>
<keyword evidence="3" id="KW-1185">Reference proteome</keyword>
<sequence length="287" mass="29988">MEPDDITQTNLPNSADVNTGSSSTTVSQSDTITFPVPQQVSKPMITRPIIKRRRTVIQASPARMNLAINAYPATTAAGAKYTESAASTTPTTKLVTKATDIFPSATTVAAPGKKLSKTQSLDSLNTIATQYPSNIISVSTQVPSNTTTASEIATTTAIVTKATETSMTATASAATSMSSLITSNAAANVAAAAAPVTTSAASDKSTTRSSKASKTLIKQSCTRPTTTRGDRSAEDRNRYERCCCSIHCRTRCAWISTTNTQRIEEVAAESAGTATAAQQEAAANNRY</sequence>
<dbReference type="Proteomes" id="UP000606786">
    <property type="component" value="Unassembled WGS sequence"/>
</dbReference>
<feature type="compositionally biased region" description="Low complexity" evidence="1">
    <location>
        <begin position="197"/>
        <end position="215"/>
    </location>
</feature>
<feature type="region of interest" description="Disordered" evidence="1">
    <location>
        <begin position="1"/>
        <end position="29"/>
    </location>
</feature>
<gene>
    <name evidence="2" type="ORF">CCAP1982_LOCUS6684</name>
</gene>
<name>A0A811UH99_CERCA</name>
<proteinExistence type="predicted"/>
<feature type="region of interest" description="Disordered" evidence="1">
    <location>
        <begin position="197"/>
        <end position="234"/>
    </location>
</feature>
<comment type="caution">
    <text evidence="2">The sequence shown here is derived from an EMBL/GenBank/DDBJ whole genome shotgun (WGS) entry which is preliminary data.</text>
</comment>